<dbReference type="PANTHER" id="PTHR33498:SF1">
    <property type="entry name" value="TRANSPOSASE FOR INSERTION SEQUENCE ELEMENT IS1557"/>
    <property type="match status" value="1"/>
</dbReference>
<evidence type="ECO:0000313" key="2">
    <source>
        <dbReference type="EMBL" id="BBH25790.1"/>
    </source>
</evidence>
<sequence length="324" mass="39096">MDFETLAIIDILPTRKKDDLQNYFSKIPKDERDQVRMTSSDMWETYRSVSKQFFPNSKHVVDTFHLKAELSRKLQDVRIRVMKDNYVKKKKPEEIKAMSPQEQEEYEQKIINYYLLKKFKWMFYKRPDDKCFDPNNEKKYNKVFKRYLNYYEIYYMILDIDDELREAVALQECLYAFFRKNDLKTAAKALKELITNFHASQVKEMNDFANTLANWKQEILNYFEPVQIGEEFIIDDDLNNAETELIKNFIAKNRQKKTRRMNSSVIENRNRIIQSIKCCANGYSNWSRFRNRVLYCLGMDTSFFLEPQPISRDRINDKGSRSKR</sequence>
<dbReference type="EMBL" id="AP019309">
    <property type="protein sequence ID" value="BBH25790.1"/>
    <property type="molecule type" value="Genomic_DNA"/>
</dbReference>
<protein>
    <recommendedName>
        <fullName evidence="1">Transposase IS204/IS1001/IS1096/IS1165 DDE domain-containing protein</fullName>
    </recommendedName>
</protein>
<dbReference type="InterPro" id="IPR002560">
    <property type="entry name" value="Transposase_DDE"/>
</dbReference>
<feature type="domain" description="Transposase IS204/IS1001/IS1096/IS1165 DDE" evidence="1">
    <location>
        <begin position="6"/>
        <end position="224"/>
    </location>
</feature>
<dbReference type="EMBL" id="AP019309">
    <property type="protein sequence ID" value="BBH26322.1"/>
    <property type="molecule type" value="Genomic_DNA"/>
</dbReference>
<organism evidence="2 4">
    <name type="scientific">Intestinibaculum porci</name>
    <dbReference type="NCBI Taxonomy" id="2487118"/>
    <lineage>
        <taxon>Bacteria</taxon>
        <taxon>Bacillati</taxon>
        <taxon>Bacillota</taxon>
        <taxon>Erysipelotrichia</taxon>
        <taxon>Erysipelotrichales</taxon>
        <taxon>Erysipelotrichaceae</taxon>
        <taxon>Intestinibaculum</taxon>
    </lineage>
</organism>
<accession>A0A3G9J3R2</accession>
<dbReference type="InParanoid" id="A0A3G9J3R2"/>
<keyword evidence="4" id="KW-1185">Reference proteome</keyword>
<dbReference type="Pfam" id="PF01610">
    <property type="entry name" value="DDE_Tnp_ISL3"/>
    <property type="match status" value="1"/>
</dbReference>
<dbReference type="PANTHER" id="PTHR33498">
    <property type="entry name" value="TRANSPOSASE FOR INSERTION SEQUENCE ELEMENT IS1557"/>
    <property type="match status" value="1"/>
</dbReference>
<dbReference type="AlphaFoldDB" id="A0A3G9J3R2"/>
<dbReference type="OrthoDB" id="1653543at2"/>
<gene>
    <name evidence="2" type="ORF">SG0102_07240</name>
    <name evidence="3" type="ORF">SG0102_12560</name>
</gene>
<dbReference type="KEGG" id="ebm:SG0102_12560"/>
<dbReference type="Proteomes" id="UP000268059">
    <property type="component" value="Chromosome"/>
</dbReference>
<reference evidence="2 4" key="1">
    <citation type="submission" date="2018-11" db="EMBL/GenBank/DDBJ databases">
        <title>Novel Erysipelotrichaceae bacterium isolated from small intestine of a swine.</title>
        <authorList>
            <person name="Kim J.S."/>
            <person name="Choe H."/>
            <person name="Lee Y.R."/>
            <person name="Kim K.M."/>
            <person name="Park D.S."/>
        </authorList>
    </citation>
    <scope>NUCLEOTIDE SEQUENCE [LARGE SCALE GENOMIC DNA]</scope>
    <source>
        <strain evidence="2 4">SG0102</strain>
    </source>
</reference>
<evidence type="ECO:0000313" key="3">
    <source>
        <dbReference type="EMBL" id="BBH26322.1"/>
    </source>
</evidence>
<evidence type="ECO:0000259" key="1">
    <source>
        <dbReference type="Pfam" id="PF01610"/>
    </source>
</evidence>
<evidence type="ECO:0000313" key="4">
    <source>
        <dbReference type="Proteomes" id="UP000268059"/>
    </source>
</evidence>
<dbReference type="KEGG" id="ebm:SG0102_07240"/>
<proteinExistence type="predicted"/>
<dbReference type="InterPro" id="IPR047951">
    <property type="entry name" value="Transpos_ISL3"/>
</dbReference>
<name>A0A3G9J3R2_9FIRM</name>